<feature type="compositionally biased region" description="Polar residues" evidence="1">
    <location>
        <begin position="240"/>
        <end position="253"/>
    </location>
</feature>
<feature type="region of interest" description="Disordered" evidence="1">
    <location>
        <begin position="215"/>
        <end position="264"/>
    </location>
</feature>
<organism evidence="2">
    <name type="scientific">Triticum aestivum</name>
    <name type="common">Wheat</name>
    <dbReference type="NCBI Taxonomy" id="4565"/>
    <lineage>
        <taxon>Eukaryota</taxon>
        <taxon>Viridiplantae</taxon>
        <taxon>Streptophyta</taxon>
        <taxon>Embryophyta</taxon>
        <taxon>Tracheophyta</taxon>
        <taxon>Spermatophyta</taxon>
        <taxon>Magnoliopsida</taxon>
        <taxon>Liliopsida</taxon>
        <taxon>Poales</taxon>
        <taxon>Poaceae</taxon>
        <taxon>BOP clade</taxon>
        <taxon>Pooideae</taxon>
        <taxon>Triticodae</taxon>
        <taxon>Triticeae</taxon>
        <taxon>Triticinae</taxon>
        <taxon>Triticum</taxon>
    </lineage>
</organism>
<dbReference type="Gramene" id="TraesJAG5B03G02980260.1">
    <property type="protein sequence ID" value="TraesJAG5B03G02980260.1.CDS1"/>
    <property type="gene ID" value="TraesJAG5B03G02980260"/>
</dbReference>
<feature type="compositionally biased region" description="Basic and acidic residues" evidence="1">
    <location>
        <begin position="220"/>
        <end position="229"/>
    </location>
</feature>
<accession>A0A3B6LTY4</accession>
<evidence type="ECO:0000313" key="2">
    <source>
        <dbReference type="EnsemblPlants" id="TraesCS5B02G452200.1.cds1"/>
    </source>
</evidence>
<evidence type="ECO:0000313" key="3">
    <source>
        <dbReference type="Proteomes" id="UP000019116"/>
    </source>
</evidence>
<dbReference type="Gramene" id="TraesCS5B02G452200.1">
    <property type="protein sequence ID" value="TraesCS5B02G452200.1.cds1"/>
    <property type="gene ID" value="TraesCS5B02G452200"/>
</dbReference>
<dbReference type="EnsemblPlants" id="TraesCS5B02G452200.1">
    <property type="protein sequence ID" value="TraesCS5B02G452200.1.cds1"/>
    <property type="gene ID" value="TraesCS5B02G452200"/>
</dbReference>
<keyword evidence="3" id="KW-1185">Reference proteome</keyword>
<proteinExistence type="predicted"/>
<dbReference type="Proteomes" id="UP000019116">
    <property type="component" value="Chromosome 5B"/>
</dbReference>
<sequence length="264" mass="29273">MPGPIVHNETTATNLGGFVTILANLTRRAYALEEPPEYVVYQGPMSGESRQFWATVHIYGRGLAPERPYRFTGRTTSFELQAIQLAAREAIVHLRHLSPRVNCRSFHYYPRREGYGRPPQVANGDHETDPALLHLVRYVSALEELCDQITIDLIAARGELVRQDLAREENEPNADNPVVLFGQPIGTPRSAPAISRDALMTSEVLRRLLGAHSNGVVAKNPRDGHHHYPDPAVPPPSPTNPGSVTRGEASTSTRHARLDINEVY</sequence>
<reference evidence="2" key="1">
    <citation type="submission" date="2018-08" db="EMBL/GenBank/DDBJ databases">
        <authorList>
            <person name="Rossello M."/>
        </authorList>
    </citation>
    <scope>NUCLEOTIDE SEQUENCE [LARGE SCALE GENOMIC DNA]</scope>
    <source>
        <strain evidence="2">cv. Chinese Spring</strain>
    </source>
</reference>
<reference evidence="2" key="2">
    <citation type="submission" date="2018-10" db="UniProtKB">
        <authorList>
            <consortium name="EnsemblPlants"/>
        </authorList>
    </citation>
    <scope>IDENTIFICATION</scope>
</reference>
<evidence type="ECO:0000256" key="1">
    <source>
        <dbReference type="SAM" id="MobiDB-lite"/>
    </source>
</evidence>
<name>A0A3B6LTY4_WHEAT</name>
<dbReference type="AlphaFoldDB" id="A0A3B6LTY4"/>
<protein>
    <submittedName>
        <fullName evidence="2">Uncharacterized protein</fullName>
    </submittedName>
</protein>